<keyword evidence="5 7" id="KW-1133">Transmembrane helix</keyword>
<name>A0A1A9N6U0_9BURK</name>
<dbReference type="PANTHER" id="PTHR43141:SF4">
    <property type="entry name" value="CYTOCHROME BD2 SUBUNIT II"/>
    <property type="match status" value="1"/>
</dbReference>
<feature type="transmembrane region" description="Helical" evidence="7">
    <location>
        <begin position="12"/>
        <end position="30"/>
    </location>
</feature>
<proteinExistence type="inferred from homology"/>
<evidence type="ECO:0000256" key="7">
    <source>
        <dbReference type="SAM" id="Phobius"/>
    </source>
</evidence>
<keyword evidence="6 7" id="KW-0472">Membrane</keyword>
<dbReference type="STRING" id="1462993.A6V36_08870"/>
<comment type="similarity">
    <text evidence="2">Belongs to the cytochrome ubiquinol oxidase subunit 2 family.</text>
</comment>
<evidence type="ECO:0000256" key="3">
    <source>
        <dbReference type="ARBA" id="ARBA00022475"/>
    </source>
</evidence>
<reference evidence="8 9" key="1">
    <citation type="submission" date="2016-04" db="EMBL/GenBank/DDBJ databases">
        <title>Reclassification of Paraburkholderia panaciterrae (Farh et al. 2015) Dobritsa &amp; Samadpour 2016 as a later homotypic synonym of Paraburkholderia ginsengiterrae (Farh et al. 2015) Dobritsa &amp; Samadpour 2016.</title>
        <authorList>
            <person name="Dobritsa A.P."/>
            <person name="Kutumbaka K."/>
            <person name="Samadpour M."/>
        </authorList>
    </citation>
    <scope>NUCLEOTIDE SEQUENCE [LARGE SCALE GENOMIC DNA]</scope>
    <source>
        <strain evidence="8 9">DCY85</strain>
    </source>
</reference>
<evidence type="ECO:0000313" key="8">
    <source>
        <dbReference type="EMBL" id="OAJ61118.1"/>
    </source>
</evidence>
<evidence type="ECO:0000256" key="4">
    <source>
        <dbReference type="ARBA" id="ARBA00022692"/>
    </source>
</evidence>
<sequence length="112" mass="12313">MGHDRWTRPGVFHLLVGLDAAAALAYVYVIGSLIRGRSRGPFRASVTLFFVSFIGLALSLFPDFIPGKLGIVEAASDSSTLVFMLIGIGLIFPVMIGYNLYQYYVFSEGYRP</sequence>
<keyword evidence="3" id="KW-1003">Cell membrane</keyword>
<keyword evidence="4 7" id="KW-0812">Transmembrane</keyword>
<dbReference type="AlphaFoldDB" id="A0A1A9N6U0"/>
<dbReference type="GO" id="GO:0005886">
    <property type="term" value="C:plasma membrane"/>
    <property type="evidence" value="ECO:0007669"/>
    <property type="project" value="UniProtKB-SubCell"/>
</dbReference>
<dbReference type="Proteomes" id="UP000078116">
    <property type="component" value="Unassembled WGS sequence"/>
</dbReference>
<evidence type="ECO:0000256" key="1">
    <source>
        <dbReference type="ARBA" id="ARBA00004651"/>
    </source>
</evidence>
<evidence type="ECO:0000256" key="5">
    <source>
        <dbReference type="ARBA" id="ARBA00022989"/>
    </source>
</evidence>
<dbReference type="GO" id="GO:0070069">
    <property type="term" value="C:cytochrome complex"/>
    <property type="evidence" value="ECO:0007669"/>
    <property type="project" value="TreeGrafter"/>
</dbReference>
<evidence type="ECO:0000256" key="2">
    <source>
        <dbReference type="ARBA" id="ARBA00007543"/>
    </source>
</evidence>
<comment type="caution">
    <text evidence="8">The sequence shown here is derived from an EMBL/GenBank/DDBJ whole genome shotgun (WGS) entry which is preliminary data.</text>
</comment>
<evidence type="ECO:0000256" key="6">
    <source>
        <dbReference type="ARBA" id="ARBA00023136"/>
    </source>
</evidence>
<organism evidence="8 9">
    <name type="scientific">Paraburkholderia ginsengiterrae</name>
    <dbReference type="NCBI Taxonomy" id="1462993"/>
    <lineage>
        <taxon>Bacteria</taxon>
        <taxon>Pseudomonadati</taxon>
        <taxon>Pseudomonadota</taxon>
        <taxon>Betaproteobacteria</taxon>
        <taxon>Burkholderiales</taxon>
        <taxon>Burkholderiaceae</taxon>
        <taxon>Paraburkholderia</taxon>
    </lineage>
</organism>
<evidence type="ECO:0000313" key="9">
    <source>
        <dbReference type="Proteomes" id="UP000078116"/>
    </source>
</evidence>
<dbReference type="GO" id="GO:0019646">
    <property type="term" value="P:aerobic electron transport chain"/>
    <property type="evidence" value="ECO:0007669"/>
    <property type="project" value="TreeGrafter"/>
</dbReference>
<dbReference type="Pfam" id="PF02322">
    <property type="entry name" value="Cyt_bd_oxida_II"/>
    <property type="match status" value="1"/>
</dbReference>
<feature type="transmembrane region" description="Helical" evidence="7">
    <location>
        <begin position="81"/>
        <end position="101"/>
    </location>
</feature>
<dbReference type="PANTHER" id="PTHR43141">
    <property type="entry name" value="CYTOCHROME BD2 SUBUNIT II"/>
    <property type="match status" value="1"/>
</dbReference>
<feature type="transmembrane region" description="Helical" evidence="7">
    <location>
        <begin position="42"/>
        <end position="61"/>
    </location>
</feature>
<dbReference type="EMBL" id="LXKA01000221">
    <property type="protein sequence ID" value="OAJ61118.1"/>
    <property type="molecule type" value="Genomic_DNA"/>
</dbReference>
<dbReference type="InterPro" id="IPR003317">
    <property type="entry name" value="Cyt-d_oxidase_su2"/>
</dbReference>
<comment type="subcellular location">
    <subcellularLocation>
        <location evidence="1">Cell membrane</location>
        <topology evidence="1">Multi-pass membrane protein</topology>
    </subcellularLocation>
</comment>
<protein>
    <submittedName>
        <fullName evidence="8">Uncharacterized protein</fullName>
    </submittedName>
</protein>
<dbReference type="GO" id="GO:0016682">
    <property type="term" value="F:oxidoreductase activity, acting on diphenols and related substances as donors, oxygen as acceptor"/>
    <property type="evidence" value="ECO:0007669"/>
    <property type="project" value="TreeGrafter"/>
</dbReference>
<gene>
    <name evidence="8" type="ORF">A6V37_03205</name>
</gene>
<dbReference type="GO" id="GO:0009055">
    <property type="term" value="F:electron transfer activity"/>
    <property type="evidence" value="ECO:0007669"/>
    <property type="project" value="TreeGrafter"/>
</dbReference>
<accession>A0A1A9N6U0</accession>